<dbReference type="Proteomes" id="UP000320386">
    <property type="component" value="Chromosome"/>
</dbReference>
<reference evidence="3 4" key="1">
    <citation type="submission" date="2019-02" db="EMBL/GenBank/DDBJ databases">
        <title>Deep-cultivation of Planctomycetes and their phenomic and genomic characterization uncovers novel biology.</title>
        <authorList>
            <person name="Wiegand S."/>
            <person name="Jogler M."/>
            <person name="Boedeker C."/>
            <person name="Pinto D."/>
            <person name="Vollmers J."/>
            <person name="Rivas-Marin E."/>
            <person name="Kohn T."/>
            <person name="Peeters S.H."/>
            <person name="Heuer A."/>
            <person name="Rast P."/>
            <person name="Oberbeckmann S."/>
            <person name="Bunk B."/>
            <person name="Jeske O."/>
            <person name="Meyerdierks A."/>
            <person name="Storesund J.E."/>
            <person name="Kallscheuer N."/>
            <person name="Luecker S."/>
            <person name="Lage O.M."/>
            <person name="Pohl T."/>
            <person name="Merkel B.J."/>
            <person name="Hornburger P."/>
            <person name="Mueller R.-W."/>
            <person name="Bruemmer F."/>
            <person name="Labrenz M."/>
            <person name="Spormann A.M."/>
            <person name="Op den Camp H."/>
            <person name="Overmann J."/>
            <person name="Amann R."/>
            <person name="Jetten M.S.M."/>
            <person name="Mascher T."/>
            <person name="Medema M.H."/>
            <person name="Devos D.P."/>
            <person name="Kaster A.-K."/>
            <person name="Ovreas L."/>
            <person name="Rohde M."/>
            <person name="Galperin M.Y."/>
            <person name="Jogler C."/>
        </authorList>
    </citation>
    <scope>NUCLEOTIDE SEQUENCE [LARGE SCALE GENOMIC DNA]</scope>
    <source>
        <strain evidence="3 4">Pan265</strain>
    </source>
</reference>
<dbReference type="RefSeq" id="WP_236254574.1">
    <property type="nucleotide sequence ID" value="NZ_CP036280.1"/>
</dbReference>
<feature type="chain" id="PRO_5022065980" description="PEP-CTERM protein-sorting domain-containing protein" evidence="2">
    <location>
        <begin position="22"/>
        <end position="426"/>
    </location>
</feature>
<proteinExistence type="predicted"/>
<accession>A0A518BU90</accession>
<evidence type="ECO:0000256" key="1">
    <source>
        <dbReference type="SAM" id="Phobius"/>
    </source>
</evidence>
<protein>
    <recommendedName>
        <fullName evidence="5">PEP-CTERM protein-sorting domain-containing protein</fullName>
    </recommendedName>
</protein>
<feature type="transmembrane region" description="Helical" evidence="1">
    <location>
        <begin position="400"/>
        <end position="422"/>
    </location>
</feature>
<dbReference type="PROSITE" id="PS00018">
    <property type="entry name" value="EF_HAND_1"/>
    <property type="match status" value="1"/>
</dbReference>
<evidence type="ECO:0000256" key="2">
    <source>
        <dbReference type="SAM" id="SignalP"/>
    </source>
</evidence>
<dbReference type="Gene3D" id="2.60.120.380">
    <property type="match status" value="1"/>
</dbReference>
<keyword evidence="4" id="KW-1185">Reference proteome</keyword>
<keyword evidence="1" id="KW-1133">Transmembrane helix</keyword>
<dbReference type="GO" id="GO:0000272">
    <property type="term" value="P:polysaccharide catabolic process"/>
    <property type="evidence" value="ECO:0007669"/>
    <property type="project" value="InterPro"/>
</dbReference>
<dbReference type="KEGG" id="mcad:Pan265_03930"/>
<sequence precursor="true">MKKTLMLMAAAMAGLSSSAVADVTYTFDDVEITATQTLVFSDTFVIDTTVGESFSAVRFTFDWTSIGDDPEDDSDGAFSSDLGFVLASDNNFLEFGFDARLPGTFSDDLPLDDFEVQGNLGSVEDSGAGYSLAFQMFDDSLFGSTSILVSDIRMTLLNDAIDVPTLAELALPTPLPVGVATAGDTSTGSTDDVDGRFGPGPSTNYSGADDVYALDWLGGDLQLNLDFDDTVGDLDLFLFDDTDTLVRRSANVGGPESLIEPGLAGGTYYVVVDGWQGDAAPYTLLAQEFTEIPGDYNVDGVLSLGDLDDLFAALVAAEPDLAFDANEDGVLNSEDVNHWVTVFYGSMPGDANLDFAVDLLDLSALAANFETDGQPFYDQGNFNGDEFVDLLDLSLLASSFGFVALVPEPASALLGLGGLLALRRRG</sequence>
<dbReference type="EMBL" id="CP036280">
    <property type="protein sequence ID" value="QDU70565.1"/>
    <property type="molecule type" value="Genomic_DNA"/>
</dbReference>
<name>A0A518BU90_9BACT</name>
<evidence type="ECO:0000313" key="4">
    <source>
        <dbReference type="Proteomes" id="UP000320386"/>
    </source>
</evidence>
<organism evidence="3 4">
    <name type="scientific">Mucisphaera calidilacus</name>
    <dbReference type="NCBI Taxonomy" id="2527982"/>
    <lineage>
        <taxon>Bacteria</taxon>
        <taxon>Pseudomonadati</taxon>
        <taxon>Planctomycetota</taxon>
        <taxon>Phycisphaerae</taxon>
        <taxon>Phycisphaerales</taxon>
        <taxon>Phycisphaeraceae</taxon>
        <taxon>Mucisphaera</taxon>
    </lineage>
</organism>
<evidence type="ECO:0008006" key="5">
    <source>
        <dbReference type="Google" id="ProtNLM"/>
    </source>
</evidence>
<keyword evidence="1" id="KW-0812">Transmembrane</keyword>
<feature type="signal peptide" evidence="2">
    <location>
        <begin position="1"/>
        <end position="21"/>
    </location>
</feature>
<dbReference type="InterPro" id="IPR018247">
    <property type="entry name" value="EF_Hand_1_Ca_BS"/>
</dbReference>
<keyword evidence="2" id="KW-0732">Signal</keyword>
<gene>
    <name evidence="3" type="ORF">Pan265_03930</name>
</gene>
<dbReference type="InterPro" id="IPR036439">
    <property type="entry name" value="Dockerin_dom_sf"/>
</dbReference>
<dbReference type="Gene3D" id="1.10.1330.10">
    <property type="entry name" value="Dockerin domain"/>
    <property type="match status" value="1"/>
</dbReference>
<dbReference type="AlphaFoldDB" id="A0A518BU90"/>
<keyword evidence="1" id="KW-0472">Membrane</keyword>
<evidence type="ECO:0000313" key="3">
    <source>
        <dbReference type="EMBL" id="QDU70565.1"/>
    </source>
</evidence>